<name>A0A1R1Y7J4_9FUNG</name>
<keyword evidence="10" id="KW-1185">Reference proteome</keyword>
<keyword evidence="4 7" id="KW-0010">Activator</keyword>
<evidence type="ECO:0000256" key="1">
    <source>
        <dbReference type="ARBA" id="ARBA00004123"/>
    </source>
</evidence>
<comment type="function">
    <text evidence="7">Component of the Mediator complex, a coactivator involved in the regulated transcription of nearly all RNA polymerase II-dependent genes. Mediator functions as a bridge to convey information from gene-specific regulatory proteins to the basal RNA polymerase II transcription machinery. Mediator is recruited to promoters by direct interactions with regulatory proteins and serves as a scaffold for the assembly of a functional preinitiation complex with RNA polymerase II and the general transcription factors.</text>
</comment>
<evidence type="ECO:0000256" key="4">
    <source>
        <dbReference type="ARBA" id="ARBA00023159"/>
    </source>
</evidence>
<accession>A0A1R1Y7J4</accession>
<keyword evidence="6 7" id="KW-0539">Nucleus</keyword>
<evidence type="ECO:0000256" key="7">
    <source>
        <dbReference type="RuleBase" id="RU364059"/>
    </source>
</evidence>
<evidence type="ECO:0000256" key="2">
    <source>
        <dbReference type="ARBA" id="ARBA00006210"/>
    </source>
</evidence>
<comment type="subcellular location">
    <subcellularLocation>
        <location evidence="1 7">Nucleus</location>
    </subcellularLocation>
</comment>
<evidence type="ECO:0000313" key="10">
    <source>
        <dbReference type="Proteomes" id="UP000187429"/>
    </source>
</evidence>
<dbReference type="GO" id="GO:0045944">
    <property type="term" value="P:positive regulation of transcription by RNA polymerase II"/>
    <property type="evidence" value="ECO:0007669"/>
    <property type="project" value="UniProtKB-ARBA"/>
</dbReference>
<dbReference type="Proteomes" id="UP000187429">
    <property type="component" value="Unassembled WGS sequence"/>
</dbReference>
<dbReference type="AlphaFoldDB" id="A0A1R1Y7J4"/>
<dbReference type="EMBL" id="LSSM01002136">
    <property type="protein sequence ID" value="OMJ22922.1"/>
    <property type="molecule type" value="Genomic_DNA"/>
</dbReference>
<gene>
    <name evidence="9" type="ORF">AYI69_g5197</name>
</gene>
<keyword evidence="3 7" id="KW-0805">Transcription regulation</keyword>
<evidence type="ECO:0000259" key="8">
    <source>
        <dbReference type="Pfam" id="PF10744"/>
    </source>
</evidence>
<dbReference type="Pfam" id="PF10744">
    <property type="entry name" value="Med1"/>
    <property type="match status" value="1"/>
</dbReference>
<dbReference type="InterPro" id="IPR019680">
    <property type="entry name" value="Mediator_Med1"/>
</dbReference>
<feature type="domain" description="Mediator complex subunit Med1" evidence="8">
    <location>
        <begin position="157"/>
        <end position="328"/>
    </location>
</feature>
<dbReference type="GO" id="GO:0016592">
    <property type="term" value="C:mediator complex"/>
    <property type="evidence" value="ECO:0007669"/>
    <property type="project" value="InterPro"/>
</dbReference>
<protein>
    <recommendedName>
        <fullName evidence="7">Mediator of RNA polymerase II transcription subunit 1</fullName>
    </recommendedName>
    <alternativeName>
        <fullName evidence="7">Mediator complex subunit 1</fullName>
    </alternativeName>
</protein>
<evidence type="ECO:0000256" key="6">
    <source>
        <dbReference type="ARBA" id="ARBA00023242"/>
    </source>
</evidence>
<evidence type="ECO:0000256" key="3">
    <source>
        <dbReference type="ARBA" id="ARBA00023015"/>
    </source>
</evidence>
<sequence>MDLIKRKDLIEVICGNDINHWSLKYFQFIWFGWESNPQYYHGNSKKALAPINQPEGSNLPPTENQVTALVQEPQLNIGEGLRQDLTKSIESFSIATVINVEANLENGTGKNEALTKATSSNIPMEIEEITKKNNESEMDVDIEKKTSITTHTNSNFEAVGAENTNVEAIKNINLMQDTETDINPMSEKVKLNCFYNLVARFEPFIWCCSSTIKSIQSAMNPNQKFSDNQNGTDNTIPLILLPSGDGSSLESLASRDSLMSENGDNNRCYTVKKIEEAQMEIAFECLNPCLQAFALCRVPIFQLEKLLDMLPIVRRQIVFNELLSSCFSVNRVCETNSEVLNEPKSSQSKKYHVDVQTNPRYPFSLILRVTFIQIPSLECNYEQSNSLSEYKISTIKMDTEAKAQQTCVDLNQQGMEIEDKAESEKGEKCIRDELFLTVENGGIIKAKVVFKSEIESHLAGRSEGLFPSDNKITNSGLDYSLDNDITNAKANEKISKVANICCDVPIVISRWVEYRNTIG</sequence>
<comment type="caution">
    <text evidence="9">The sequence shown here is derived from an EMBL/GenBank/DDBJ whole genome shotgun (WGS) entry which is preliminary data.</text>
</comment>
<dbReference type="OrthoDB" id="2281547at2759"/>
<dbReference type="GO" id="GO:0003712">
    <property type="term" value="F:transcription coregulator activity"/>
    <property type="evidence" value="ECO:0007669"/>
    <property type="project" value="InterPro"/>
</dbReference>
<organism evidence="9 10">
    <name type="scientific">Smittium culicis</name>
    <dbReference type="NCBI Taxonomy" id="133412"/>
    <lineage>
        <taxon>Eukaryota</taxon>
        <taxon>Fungi</taxon>
        <taxon>Fungi incertae sedis</taxon>
        <taxon>Zoopagomycota</taxon>
        <taxon>Kickxellomycotina</taxon>
        <taxon>Harpellomycetes</taxon>
        <taxon>Harpellales</taxon>
        <taxon>Legeriomycetaceae</taxon>
        <taxon>Smittium</taxon>
    </lineage>
</organism>
<evidence type="ECO:0000256" key="5">
    <source>
        <dbReference type="ARBA" id="ARBA00023163"/>
    </source>
</evidence>
<evidence type="ECO:0000313" key="9">
    <source>
        <dbReference type="EMBL" id="OMJ22922.1"/>
    </source>
</evidence>
<comment type="similarity">
    <text evidence="2 7">Belongs to the Mediator complex subunit 1 family.</text>
</comment>
<reference evidence="10" key="1">
    <citation type="submission" date="2017-01" db="EMBL/GenBank/DDBJ databases">
        <authorList>
            <person name="Wang Y."/>
            <person name="White M."/>
            <person name="Kvist S."/>
            <person name="Moncalvo J.-M."/>
        </authorList>
    </citation>
    <scope>NUCLEOTIDE SEQUENCE [LARGE SCALE GENOMIC DNA]</scope>
    <source>
        <strain evidence="10">ID-206-W2</strain>
    </source>
</reference>
<keyword evidence="5 7" id="KW-0804">Transcription</keyword>
<proteinExistence type="inferred from homology"/>